<accession>A0A316E704</accession>
<dbReference type="RefSeq" id="WP_190263524.1">
    <property type="nucleotide sequence ID" value="NZ_JACWLN010000002.1"/>
</dbReference>
<organism evidence="3 4">
    <name type="scientific">Maribacter polysiphoniae</name>
    <dbReference type="NCBI Taxonomy" id="429344"/>
    <lineage>
        <taxon>Bacteria</taxon>
        <taxon>Pseudomonadati</taxon>
        <taxon>Bacteroidota</taxon>
        <taxon>Flavobacteriia</taxon>
        <taxon>Flavobacteriales</taxon>
        <taxon>Flavobacteriaceae</taxon>
        <taxon>Maribacter</taxon>
    </lineage>
</organism>
<dbReference type="SMART" id="SM00710">
    <property type="entry name" value="PbH1"/>
    <property type="match status" value="6"/>
</dbReference>
<dbReference type="PANTHER" id="PTHR41339:SF1">
    <property type="entry name" value="SECRETED PROTEIN"/>
    <property type="match status" value="1"/>
</dbReference>
<reference evidence="2 5" key="2">
    <citation type="submission" date="2020-07" db="EMBL/GenBank/DDBJ databases">
        <title>The draft genome sequence of Maribacter polysiphoniae KCTC 22021.</title>
        <authorList>
            <person name="Mu L."/>
        </authorList>
    </citation>
    <scope>NUCLEOTIDE SEQUENCE [LARGE SCALE GENOMIC DNA]</scope>
    <source>
        <strain evidence="2 5">KCTC 22021</strain>
    </source>
</reference>
<dbReference type="AlphaFoldDB" id="A0A316E704"/>
<evidence type="ECO:0000313" key="2">
    <source>
        <dbReference type="EMBL" id="MBD1259858.1"/>
    </source>
</evidence>
<dbReference type="PROSITE" id="PS51257">
    <property type="entry name" value="PROKAR_LIPOPROTEIN"/>
    <property type="match status" value="1"/>
</dbReference>
<dbReference type="InterPro" id="IPR011050">
    <property type="entry name" value="Pectin_lyase_fold/virulence"/>
</dbReference>
<keyword evidence="1" id="KW-0732">Signal</keyword>
<proteinExistence type="predicted"/>
<reference evidence="3 4" key="1">
    <citation type="submission" date="2018-05" db="EMBL/GenBank/DDBJ databases">
        <title>Genomic Encyclopedia of Archaeal and Bacterial Type Strains, Phase II (KMG-II): from individual species to whole genera.</title>
        <authorList>
            <person name="Goeker M."/>
        </authorList>
    </citation>
    <scope>NUCLEOTIDE SEQUENCE [LARGE SCALE GENOMIC DNA]</scope>
    <source>
        <strain evidence="3 4">DSM 23514</strain>
    </source>
</reference>
<evidence type="ECO:0000256" key="1">
    <source>
        <dbReference type="SAM" id="SignalP"/>
    </source>
</evidence>
<keyword evidence="5" id="KW-1185">Reference proteome</keyword>
<evidence type="ECO:0008006" key="6">
    <source>
        <dbReference type="Google" id="ProtNLM"/>
    </source>
</evidence>
<feature type="chain" id="PRO_5016378266" description="Lipoprotein" evidence="1">
    <location>
        <begin position="27"/>
        <end position="983"/>
    </location>
</feature>
<comment type="caution">
    <text evidence="3">The sequence shown here is derived from an EMBL/GenBank/DDBJ whole genome shotgun (WGS) entry which is preliminary data.</text>
</comment>
<evidence type="ECO:0000313" key="5">
    <source>
        <dbReference type="Proteomes" id="UP000651837"/>
    </source>
</evidence>
<dbReference type="SUPFAM" id="SSF51126">
    <property type="entry name" value="Pectin lyase-like"/>
    <property type="match status" value="3"/>
</dbReference>
<dbReference type="Proteomes" id="UP000651837">
    <property type="component" value="Unassembled WGS sequence"/>
</dbReference>
<dbReference type="Proteomes" id="UP000245667">
    <property type="component" value="Unassembled WGS sequence"/>
</dbReference>
<dbReference type="EMBL" id="JACWLN010000002">
    <property type="protein sequence ID" value="MBD1259858.1"/>
    <property type="molecule type" value="Genomic_DNA"/>
</dbReference>
<evidence type="ECO:0000313" key="4">
    <source>
        <dbReference type="Proteomes" id="UP000245667"/>
    </source>
</evidence>
<gene>
    <name evidence="2" type="ORF">HZY62_04610</name>
    <name evidence="3" type="ORF">LX92_00051</name>
</gene>
<protein>
    <recommendedName>
        <fullName evidence="6">Lipoprotein</fullName>
    </recommendedName>
</protein>
<dbReference type="InterPro" id="IPR006626">
    <property type="entry name" value="PbH1"/>
</dbReference>
<sequence>MKTKILRLTMGLMAITSLFLTSCSSDDGGTDPGEEATCSDGKMNGDETGIDCGGSCTACEDTNLTGSLTEDRTLDASKTYTLTTTFSIESGATLTIPAGTKIIADVESGDETSTYIVVQKGAKINIQGTSSNPVEMTSENESAGDWGGLVIAGNATTTEGSDATAEVGQIKYGGSTDTDNSGSISYLIIRYAGAQINPDSQYNGLTLYAVGSGTTINNVALIDGKDDGVEFFGGTVSASNFYLENNEDDAVDWTEGWSGTLTNTYVVHTVDGFSTAVEADGENGNPTLANFTAVSTVGGTALQFKKTSGATITGLSLAGYDTTVDMKDDGPLANVQIDGADANPELSYIATPTVDIERFAWVNSSTTAETSILTGSLTSELTLDAEIKYFLDSTFSVEAGGKLIIPAGTEIVADVENGDETSTYIVVQKGGQIDIQGTESSPVIMTSANENPGDWGGLVIAGKATTTEGTDATAEIGQIKYGGSDDTDNSGSIKYLVIKYAGAQINPDSQYNGLSLYAVGSGTTIDNVALIDGKDDGVEFFGGTVSASNFYLENNEDDAVDWTEGWNGTLTNTYVIHTVDGFSTAVEADGENGNPTLANFTAVSTVGGTALQFKKTSGATITGLSLAGYDTTVDMKDNGPLANVQLDGADADPALPYIATPTVDIAAFAWVNSETEIETSVLSGSLSTDLTLDADITYYLAETLSVESGATLTIPAGTSIIADVESGDETSTYIVVQKGAKIDIQGTEASPVVMTSSNEAPGDWGGLVIAGNATTTEGTDATAEVGQIKYGGTVDTDNSGSISYLIIRYAGAQINPDSQYNGLTLYAVGSGTTIENVAMIDGKDDGVEFFGGTVSVSNFYFENNDDDAIDWTEGWSGTLTNAYVLHTNAGFSTAVEADGSNNNPKLVNLTAVSTQDGTALQFKKTSGATITNLYLEGYATLVDMKDSGPLANVQIDGADATVAGPYNSGTKVDITLFDWATGN</sequence>
<dbReference type="PANTHER" id="PTHR41339">
    <property type="entry name" value="LIPL48"/>
    <property type="match status" value="1"/>
</dbReference>
<feature type="signal peptide" evidence="1">
    <location>
        <begin position="1"/>
        <end position="26"/>
    </location>
</feature>
<dbReference type="EMBL" id="QGGQ01000001">
    <property type="protein sequence ID" value="PWK25312.1"/>
    <property type="molecule type" value="Genomic_DNA"/>
</dbReference>
<name>A0A316E704_9FLAO</name>
<evidence type="ECO:0000313" key="3">
    <source>
        <dbReference type="EMBL" id="PWK25312.1"/>
    </source>
</evidence>